<evidence type="ECO:0000256" key="1">
    <source>
        <dbReference type="SAM" id="MobiDB-lite"/>
    </source>
</evidence>
<feature type="compositionally biased region" description="Low complexity" evidence="1">
    <location>
        <begin position="231"/>
        <end position="241"/>
    </location>
</feature>
<feature type="region of interest" description="Disordered" evidence="1">
    <location>
        <begin position="1"/>
        <end position="213"/>
    </location>
</feature>
<evidence type="ECO:0000313" key="2">
    <source>
        <dbReference type="EMBL" id="CAD8260617.1"/>
    </source>
</evidence>
<feature type="compositionally biased region" description="Basic residues" evidence="1">
    <location>
        <begin position="176"/>
        <end position="197"/>
    </location>
</feature>
<evidence type="ECO:0008006" key="3">
    <source>
        <dbReference type="Google" id="ProtNLM"/>
    </source>
</evidence>
<feature type="compositionally biased region" description="Low complexity" evidence="1">
    <location>
        <begin position="30"/>
        <end position="39"/>
    </location>
</feature>
<dbReference type="EMBL" id="HBEA01013321">
    <property type="protein sequence ID" value="CAD8260617.1"/>
    <property type="molecule type" value="Transcribed_RNA"/>
</dbReference>
<proteinExistence type="predicted"/>
<dbReference type="AlphaFoldDB" id="A0A7R9UD87"/>
<feature type="compositionally biased region" description="Basic and acidic residues" evidence="1">
    <location>
        <begin position="99"/>
        <end position="115"/>
    </location>
</feature>
<sequence length="327" mass="36171">MPEGARDMDTVHDSRRDRSTLPPLPPPKAAAPDAGAPPATRSRGSSTDAKSRASADGKRRTSTASSFQEEELHGGALEEKGRDPDIVVVPDAVAEEIAEERRHGEAQETKDEPAKSPRRGSFFARAVGLVVPGEGRSRVSQMLRGRSVKDDTRSRSLTPVLLIHRSASESKAFRGSAKRASRRRIDKRVSRQTHTKQRPSDDSAVSELTSEDANDDAMYLETQSSMGSVMSEPAPRAASSPVRRRTTNQTVQDLDLVPPLKIDLTMMREKSIDENTEEPEAPGTMPLEKVLCEGRLLKRTDFPTLTGWKWKQRYVQIRVRANRRNTG</sequence>
<feature type="compositionally biased region" description="Basic and acidic residues" evidence="1">
    <location>
        <begin position="70"/>
        <end position="85"/>
    </location>
</feature>
<feature type="compositionally biased region" description="Basic and acidic residues" evidence="1">
    <location>
        <begin position="1"/>
        <end position="19"/>
    </location>
</feature>
<feature type="compositionally biased region" description="Basic and acidic residues" evidence="1">
    <location>
        <begin position="49"/>
        <end position="59"/>
    </location>
</feature>
<reference evidence="2" key="1">
    <citation type="submission" date="2021-01" db="EMBL/GenBank/DDBJ databases">
        <authorList>
            <person name="Corre E."/>
            <person name="Pelletier E."/>
            <person name="Niang G."/>
            <person name="Scheremetjew M."/>
            <person name="Finn R."/>
            <person name="Kale V."/>
            <person name="Holt S."/>
            <person name="Cochrane G."/>
            <person name="Meng A."/>
            <person name="Brown T."/>
            <person name="Cohen L."/>
        </authorList>
    </citation>
    <scope>NUCLEOTIDE SEQUENCE</scope>
    <source>
        <strain evidence="2">CCMP2078</strain>
    </source>
</reference>
<protein>
    <recommendedName>
        <fullName evidence="3">PH domain-containing protein</fullName>
    </recommendedName>
</protein>
<name>A0A7R9UD87_9STRA</name>
<accession>A0A7R9UD87</accession>
<gene>
    <name evidence="2" type="ORF">PPYR1160_LOCUS10119</name>
</gene>
<feature type="region of interest" description="Disordered" evidence="1">
    <location>
        <begin position="225"/>
        <end position="247"/>
    </location>
</feature>
<organism evidence="2">
    <name type="scientific">Pinguiococcus pyrenoidosus</name>
    <dbReference type="NCBI Taxonomy" id="172671"/>
    <lineage>
        <taxon>Eukaryota</taxon>
        <taxon>Sar</taxon>
        <taxon>Stramenopiles</taxon>
        <taxon>Ochrophyta</taxon>
        <taxon>Pinguiophyceae</taxon>
        <taxon>Pinguiochrysidales</taxon>
        <taxon>Pinguiochrysidaceae</taxon>
        <taxon>Pinguiococcus</taxon>
    </lineage>
</organism>